<organism evidence="3">
    <name type="scientific">Brugia pahangi</name>
    <name type="common">Filarial nematode worm</name>
    <dbReference type="NCBI Taxonomy" id="6280"/>
    <lineage>
        <taxon>Eukaryota</taxon>
        <taxon>Metazoa</taxon>
        <taxon>Ecdysozoa</taxon>
        <taxon>Nematoda</taxon>
        <taxon>Chromadorea</taxon>
        <taxon>Rhabditida</taxon>
        <taxon>Spirurina</taxon>
        <taxon>Spiruromorpha</taxon>
        <taxon>Filarioidea</taxon>
        <taxon>Onchocercidae</taxon>
        <taxon>Brugia</taxon>
    </lineage>
</organism>
<protein>
    <submittedName>
        <fullName evidence="3">F-box/LRR-repeat protein</fullName>
    </submittedName>
</protein>
<dbReference type="GO" id="GO:0019005">
    <property type="term" value="C:SCF ubiquitin ligase complex"/>
    <property type="evidence" value="ECO:0007669"/>
    <property type="project" value="TreeGrafter"/>
</dbReference>
<dbReference type="SMART" id="SM00367">
    <property type="entry name" value="LRR_CC"/>
    <property type="match status" value="6"/>
</dbReference>
<dbReference type="GO" id="GO:0031146">
    <property type="term" value="P:SCF-dependent proteasomal ubiquitin-dependent protein catabolic process"/>
    <property type="evidence" value="ECO:0007669"/>
    <property type="project" value="TreeGrafter"/>
</dbReference>
<accession>A0A0N4TYE2</accession>
<name>A0A0N4TYE2_BRUPA</name>
<reference evidence="3" key="1">
    <citation type="submission" date="2017-02" db="UniProtKB">
        <authorList>
            <consortium name="WormBaseParasite"/>
        </authorList>
    </citation>
    <scope>IDENTIFICATION</scope>
</reference>
<keyword evidence="2" id="KW-1185">Reference proteome</keyword>
<dbReference type="WBParaSite" id="BPAG_0001403701-mRNA-1">
    <property type="protein sequence ID" value="BPAG_0001403701-mRNA-1"/>
    <property type="gene ID" value="BPAG_0001403701"/>
</dbReference>
<sequence>MVKSLFNICLAATCQHNLYGYLADLPTSCKQRLLEFFSSHDQLFLSECAQLVSSPSFGRNLTELRFYLSDQVTDSVLEAIAAHNRALQQIAIIFCQNITDKLTTLFSRSLFKGIRAITSGQRKIEKLEFRALKKLTSNGLSLIKSNFLHTVDLSSCIKSPVKKYKMTSLSMYDAGCSYCTLPCLVVMSRGICPRALGDCRHYHRKVSVEDGEIKSDGIYQLVYLNRNIHCLYLNSCRGLNDQALYDIAHYLGEKLSVLELDFLPNVIDPSSALFYLSRNCPNIKQLSLCRFFEVGRELTLMPEYRIAGVGLRDVDLHGNYFFTLPLLPPTVNRIRLSVCGDEDVNSLIDRLEMLPQLTSIHLQMNCKEPSWRCVEDANSFLRSILPYIGSKITRLHISLPTIIDGVFSLITQCLPNLSHLALDVKHINNKLLRLFFTGGIHSPGSRLRSLKLCRLRTTYRALFAIARGAHSITDLEVSHIPCVDDRFLALLADNCMGLKNINLNGCRYVTDKGLAALARKCCLKEVRIRATSCTDKSIYLLAQFCPDLEWISHADFSGRPKFSDKALQCLKDSCVQRNEIAEPHIPRLEENKEDFFFSPCVVSFKQHDSKELSIATFLIHADTFHEL</sequence>
<evidence type="ECO:0000313" key="3">
    <source>
        <dbReference type="WBParaSite" id="BPAG_0001403701-mRNA-1"/>
    </source>
</evidence>
<dbReference type="Proteomes" id="UP000278627">
    <property type="component" value="Unassembled WGS sequence"/>
</dbReference>
<dbReference type="EMBL" id="UZAD01013485">
    <property type="protein sequence ID" value="VDN95150.1"/>
    <property type="molecule type" value="Genomic_DNA"/>
</dbReference>
<proteinExistence type="predicted"/>
<dbReference type="Gene3D" id="3.80.10.10">
    <property type="entry name" value="Ribonuclease Inhibitor"/>
    <property type="match status" value="3"/>
</dbReference>
<dbReference type="PANTHER" id="PTHR13318">
    <property type="entry name" value="PARTNER OF PAIRED, ISOFORM B-RELATED"/>
    <property type="match status" value="1"/>
</dbReference>
<dbReference type="InterPro" id="IPR032675">
    <property type="entry name" value="LRR_dom_sf"/>
</dbReference>
<reference evidence="1 2" key="2">
    <citation type="submission" date="2018-11" db="EMBL/GenBank/DDBJ databases">
        <authorList>
            <consortium name="Pathogen Informatics"/>
        </authorList>
    </citation>
    <scope>NUCLEOTIDE SEQUENCE [LARGE SCALE GENOMIC DNA]</scope>
</reference>
<dbReference type="PANTHER" id="PTHR13318:SF246">
    <property type="entry name" value="F-BOX DOMAIN-CONTAINING PROTEIN"/>
    <property type="match status" value="1"/>
</dbReference>
<evidence type="ECO:0000313" key="1">
    <source>
        <dbReference type="EMBL" id="VDN95150.1"/>
    </source>
</evidence>
<gene>
    <name evidence="1" type="ORF">BPAG_LOCUS13965</name>
</gene>
<dbReference type="STRING" id="6280.A0A0N4TYE2"/>
<dbReference type="AlphaFoldDB" id="A0A0N4TYE2"/>
<evidence type="ECO:0000313" key="2">
    <source>
        <dbReference type="Proteomes" id="UP000278627"/>
    </source>
</evidence>
<dbReference type="SUPFAM" id="SSF52047">
    <property type="entry name" value="RNI-like"/>
    <property type="match status" value="1"/>
</dbReference>
<dbReference type="InterPro" id="IPR006553">
    <property type="entry name" value="Leu-rich_rpt_Cys-con_subtyp"/>
</dbReference>